<sequence>MRPPEDIKRKLIAEWLRKADSDTDLAEHLMAEGAAFANSIAFHSQQAAEKYLKAFLTSHQVAFPKTHERTVGSCRDLQCEPCCFIT</sequence>
<evidence type="ECO:0000313" key="3">
    <source>
        <dbReference type="Proteomes" id="UP000265882"/>
    </source>
</evidence>
<dbReference type="Pfam" id="PF05168">
    <property type="entry name" value="HEPN"/>
    <property type="match status" value="1"/>
</dbReference>
<dbReference type="InterPro" id="IPR007842">
    <property type="entry name" value="HEPN_dom"/>
</dbReference>
<protein>
    <submittedName>
        <fullName evidence="2">HEPN domain-containing protein</fullName>
    </submittedName>
</protein>
<dbReference type="SUPFAM" id="SSF81593">
    <property type="entry name" value="Nucleotidyltransferase substrate binding subunit/domain"/>
    <property type="match status" value="1"/>
</dbReference>
<dbReference type="EMBL" id="QZKU01000067">
    <property type="protein sequence ID" value="RJP21529.1"/>
    <property type="molecule type" value="Genomic_DNA"/>
</dbReference>
<feature type="domain" description="HEPN" evidence="1">
    <location>
        <begin position="13"/>
        <end position="68"/>
    </location>
</feature>
<dbReference type="Proteomes" id="UP000265882">
    <property type="component" value="Unassembled WGS sequence"/>
</dbReference>
<gene>
    <name evidence="2" type="ORF">C4520_09575</name>
</gene>
<name>A0A3A4NRP7_ABYX5</name>
<evidence type="ECO:0000313" key="2">
    <source>
        <dbReference type="EMBL" id="RJP21529.1"/>
    </source>
</evidence>
<dbReference type="Gene3D" id="1.20.120.330">
    <property type="entry name" value="Nucleotidyltransferases domain 2"/>
    <property type="match status" value="1"/>
</dbReference>
<dbReference type="AlphaFoldDB" id="A0A3A4NRP7"/>
<accession>A0A3A4NRP7</accession>
<organism evidence="2 3">
    <name type="scientific">Abyssobacteria bacterium (strain SURF_5)</name>
    <dbReference type="NCBI Taxonomy" id="2093360"/>
    <lineage>
        <taxon>Bacteria</taxon>
        <taxon>Pseudomonadati</taxon>
        <taxon>Candidatus Hydrogenedentota</taxon>
        <taxon>Candidatus Abyssobacteria</taxon>
    </lineage>
</organism>
<comment type="caution">
    <text evidence="2">The sequence shown here is derived from an EMBL/GenBank/DDBJ whole genome shotgun (WGS) entry which is preliminary data.</text>
</comment>
<reference evidence="2 3" key="1">
    <citation type="journal article" date="2017" name="ISME J.">
        <title>Energy and carbon metabolisms in a deep terrestrial subsurface fluid microbial community.</title>
        <authorList>
            <person name="Momper L."/>
            <person name="Jungbluth S.P."/>
            <person name="Lee M.D."/>
            <person name="Amend J.P."/>
        </authorList>
    </citation>
    <scope>NUCLEOTIDE SEQUENCE [LARGE SCALE GENOMIC DNA]</scope>
    <source>
        <strain evidence="2">SURF_5</strain>
    </source>
</reference>
<proteinExistence type="predicted"/>
<evidence type="ECO:0000259" key="1">
    <source>
        <dbReference type="Pfam" id="PF05168"/>
    </source>
</evidence>